<keyword evidence="2" id="KW-1185">Reference proteome</keyword>
<dbReference type="Proteomes" id="UP000199387">
    <property type="component" value="Unassembled WGS sequence"/>
</dbReference>
<organism evidence="1 2">
    <name type="scientific">Melghirimyces thermohalophilus</name>
    <dbReference type="NCBI Taxonomy" id="1236220"/>
    <lineage>
        <taxon>Bacteria</taxon>
        <taxon>Bacillati</taxon>
        <taxon>Bacillota</taxon>
        <taxon>Bacilli</taxon>
        <taxon>Bacillales</taxon>
        <taxon>Thermoactinomycetaceae</taxon>
        <taxon>Melghirimyces</taxon>
    </lineage>
</organism>
<evidence type="ECO:0000313" key="2">
    <source>
        <dbReference type="Proteomes" id="UP000199387"/>
    </source>
</evidence>
<gene>
    <name evidence="1" type="ORF">SAMN04488112_105152</name>
</gene>
<dbReference type="Gene3D" id="1.25.40.10">
    <property type="entry name" value="Tetratricopeptide repeat domain"/>
    <property type="match status" value="1"/>
</dbReference>
<reference evidence="1 2" key="1">
    <citation type="submission" date="2016-10" db="EMBL/GenBank/DDBJ databases">
        <authorList>
            <person name="de Groot N.N."/>
        </authorList>
    </citation>
    <scope>NUCLEOTIDE SEQUENCE [LARGE SCALE GENOMIC DNA]</scope>
    <source>
        <strain evidence="1 2">DSM 45514</strain>
    </source>
</reference>
<sequence length="230" mass="26723">MEHLDQLKEAAREQVAHLLPNDIFAEFDQLNSRLLIAVTLLQRGMKELAYQLFETIAANGPDENENRHFAYVRSLAEMAEMDAEQGDFAEAEEKMATALAQFPSSMEYMMSRTHQEVYLCYYRFRLGKREQAYRELEAIVQREADRFQSHELEHGRNLVGPGLCYAVHQLALFHAEEGEWEKAVDTFRPMETYAMSVDRSQWDQALKLAEEGQFEEAFHQMEESVTYHAG</sequence>
<evidence type="ECO:0000313" key="1">
    <source>
        <dbReference type="EMBL" id="SDC28000.1"/>
    </source>
</evidence>
<protein>
    <recommendedName>
        <fullName evidence="3">Tetratricopeptide repeat-containing protein</fullName>
    </recommendedName>
</protein>
<accession>A0A1G6KAH0</accession>
<dbReference type="EMBL" id="FMZA01000005">
    <property type="protein sequence ID" value="SDC28000.1"/>
    <property type="molecule type" value="Genomic_DNA"/>
</dbReference>
<dbReference type="OrthoDB" id="2987756at2"/>
<proteinExistence type="predicted"/>
<dbReference type="STRING" id="1236220.SAMN04488112_105152"/>
<dbReference type="AlphaFoldDB" id="A0A1G6KAH0"/>
<dbReference type="InterPro" id="IPR011990">
    <property type="entry name" value="TPR-like_helical_dom_sf"/>
</dbReference>
<evidence type="ECO:0008006" key="3">
    <source>
        <dbReference type="Google" id="ProtNLM"/>
    </source>
</evidence>
<dbReference type="RefSeq" id="WP_091567328.1">
    <property type="nucleotide sequence ID" value="NZ_FMZA01000005.1"/>
</dbReference>
<dbReference type="SUPFAM" id="SSF48452">
    <property type="entry name" value="TPR-like"/>
    <property type="match status" value="1"/>
</dbReference>
<name>A0A1G6KAH0_9BACL</name>